<keyword evidence="8" id="KW-0808">Transferase</keyword>
<dbReference type="GO" id="GO:0006310">
    <property type="term" value="P:DNA recombination"/>
    <property type="evidence" value="ECO:0007669"/>
    <property type="project" value="UniProtKB-KW"/>
</dbReference>
<dbReference type="GO" id="GO:0003964">
    <property type="term" value="F:RNA-directed DNA polymerase activity"/>
    <property type="evidence" value="ECO:0007669"/>
    <property type="project" value="UniProtKB-KW"/>
</dbReference>
<evidence type="ECO:0000256" key="9">
    <source>
        <dbReference type="ARBA" id="ARBA00023172"/>
    </source>
</evidence>
<evidence type="ECO:0000256" key="1">
    <source>
        <dbReference type="ARBA" id="ARBA00022722"/>
    </source>
</evidence>
<keyword evidence="1" id="KW-0540">Nuclease</keyword>
<dbReference type="PANTHER" id="PTHR42648:SF11">
    <property type="entry name" value="TRANSPOSON TY4-P GAG-POL POLYPROTEIN"/>
    <property type="match status" value="1"/>
</dbReference>
<gene>
    <name evidence="11" type="ORF">PHMEG_000721</name>
</gene>
<keyword evidence="8" id="KW-0548">Nucleotidyltransferase</keyword>
<evidence type="ECO:0000256" key="6">
    <source>
        <dbReference type="ARBA" id="ARBA00022908"/>
    </source>
</evidence>
<evidence type="ECO:0000313" key="12">
    <source>
        <dbReference type="Proteomes" id="UP000198211"/>
    </source>
</evidence>
<dbReference type="GO" id="GO:0015074">
    <property type="term" value="P:DNA integration"/>
    <property type="evidence" value="ECO:0007669"/>
    <property type="project" value="UniProtKB-KW"/>
</dbReference>
<dbReference type="GO" id="GO:0016787">
    <property type="term" value="F:hydrolase activity"/>
    <property type="evidence" value="ECO:0007669"/>
    <property type="project" value="UniProtKB-KW"/>
</dbReference>
<name>A0A225X3H7_9STRA</name>
<keyword evidence="12" id="KW-1185">Reference proteome</keyword>
<proteinExistence type="predicted"/>
<dbReference type="SUPFAM" id="SSF53098">
    <property type="entry name" value="Ribonuclease H-like"/>
    <property type="match status" value="1"/>
</dbReference>
<organism evidence="11 12">
    <name type="scientific">Phytophthora megakarya</name>
    <dbReference type="NCBI Taxonomy" id="4795"/>
    <lineage>
        <taxon>Eukaryota</taxon>
        <taxon>Sar</taxon>
        <taxon>Stramenopiles</taxon>
        <taxon>Oomycota</taxon>
        <taxon>Peronosporomycetes</taxon>
        <taxon>Peronosporales</taxon>
        <taxon>Peronosporaceae</taxon>
        <taxon>Phytophthora</taxon>
    </lineage>
</organism>
<dbReference type="EMBL" id="NBNE01000021">
    <property type="protein sequence ID" value="OWZ24242.1"/>
    <property type="molecule type" value="Genomic_DNA"/>
</dbReference>
<dbReference type="InterPro" id="IPR057670">
    <property type="entry name" value="SH3_retrovirus"/>
</dbReference>
<reference evidence="12" key="1">
    <citation type="submission" date="2017-03" db="EMBL/GenBank/DDBJ databases">
        <title>Phytopthora megakarya and P. palmivora, two closely related causual agents of cacao black pod achieved similar genome size and gene model numbers by different mechanisms.</title>
        <authorList>
            <person name="Ali S."/>
            <person name="Shao J."/>
            <person name="Larry D.J."/>
            <person name="Kronmiller B."/>
            <person name="Shen D."/>
            <person name="Strem M.D."/>
            <person name="Melnick R.L."/>
            <person name="Guiltinan M.J."/>
            <person name="Tyler B.M."/>
            <person name="Meinhardt L.W."/>
            <person name="Bailey B.A."/>
        </authorList>
    </citation>
    <scope>NUCLEOTIDE SEQUENCE [LARGE SCALE GENOMIC DNA]</scope>
    <source>
        <strain evidence="12">zdho120</strain>
    </source>
</reference>
<keyword evidence="9" id="KW-0233">DNA recombination</keyword>
<evidence type="ECO:0000256" key="4">
    <source>
        <dbReference type="ARBA" id="ARBA00022801"/>
    </source>
</evidence>
<keyword evidence="7" id="KW-0695">RNA-directed DNA polymerase</keyword>
<keyword evidence="4" id="KW-0378">Hydrolase</keyword>
<evidence type="ECO:0000256" key="5">
    <source>
        <dbReference type="ARBA" id="ARBA00022842"/>
    </source>
</evidence>
<keyword evidence="3" id="KW-0255">Endonuclease</keyword>
<evidence type="ECO:0000256" key="8">
    <source>
        <dbReference type="ARBA" id="ARBA00022932"/>
    </source>
</evidence>
<keyword evidence="6" id="KW-0229">DNA integration</keyword>
<dbReference type="InterPro" id="IPR012337">
    <property type="entry name" value="RNaseH-like_sf"/>
</dbReference>
<dbReference type="GO" id="GO:0003887">
    <property type="term" value="F:DNA-directed DNA polymerase activity"/>
    <property type="evidence" value="ECO:0007669"/>
    <property type="project" value="UniProtKB-KW"/>
</dbReference>
<dbReference type="STRING" id="4795.A0A225X3H7"/>
<dbReference type="PANTHER" id="PTHR42648">
    <property type="entry name" value="TRANSPOSASE, PUTATIVE-RELATED"/>
    <property type="match status" value="1"/>
</dbReference>
<evidence type="ECO:0000256" key="3">
    <source>
        <dbReference type="ARBA" id="ARBA00022759"/>
    </source>
</evidence>
<feature type="domain" description="Retroviral polymerase SH3-like" evidence="10">
    <location>
        <begin position="64"/>
        <end position="111"/>
    </location>
</feature>
<dbReference type="AlphaFoldDB" id="A0A225X3H7"/>
<dbReference type="GO" id="GO:0046872">
    <property type="term" value="F:metal ion binding"/>
    <property type="evidence" value="ECO:0007669"/>
    <property type="project" value="UniProtKB-KW"/>
</dbReference>
<sequence length="111" mass="12829">MEKARSMLHYMGVSTLWWVEAVNTAVYLINRSTNTANSRTTPYEFGFKMKPQMDKRRVFGFQGYAHVDDAKRTKLEPKGFRCIFLGYAKTVKGYPVYDLDASKIMVSRSVQ</sequence>
<evidence type="ECO:0000256" key="7">
    <source>
        <dbReference type="ARBA" id="ARBA00022918"/>
    </source>
</evidence>
<evidence type="ECO:0000259" key="10">
    <source>
        <dbReference type="Pfam" id="PF25597"/>
    </source>
</evidence>
<dbReference type="GO" id="GO:0004519">
    <property type="term" value="F:endonuclease activity"/>
    <property type="evidence" value="ECO:0007669"/>
    <property type="project" value="UniProtKB-KW"/>
</dbReference>
<evidence type="ECO:0000256" key="2">
    <source>
        <dbReference type="ARBA" id="ARBA00022723"/>
    </source>
</evidence>
<keyword evidence="5" id="KW-0460">Magnesium</keyword>
<dbReference type="OrthoDB" id="166668at2759"/>
<dbReference type="Pfam" id="PF25597">
    <property type="entry name" value="SH3_retrovirus"/>
    <property type="match status" value="1"/>
</dbReference>
<dbReference type="Proteomes" id="UP000198211">
    <property type="component" value="Unassembled WGS sequence"/>
</dbReference>
<comment type="caution">
    <text evidence="11">The sequence shown here is derived from an EMBL/GenBank/DDBJ whole genome shotgun (WGS) entry which is preliminary data.</text>
</comment>
<dbReference type="InterPro" id="IPR039537">
    <property type="entry name" value="Retrotran_Ty1/copia-like"/>
</dbReference>
<accession>A0A225X3H7</accession>
<keyword evidence="2" id="KW-0479">Metal-binding</keyword>
<keyword evidence="8" id="KW-0239">DNA-directed DNA polymerase</keyword>
<evidence type="ECO:0000313" key="11">
    <source>
        <dbReference type="EMBL" id="OWZ24242.1"/>
    </source>
</evidence>
<protein>
    <submittedName>
        <fullName evidence="11">Polyprotein</fullName>
    </submittedName>
</protein>